<dbReference type="Proteomes" id="UP001476247">
    <property type="component" value="Unassembled WGS sequence"/>
</dbReference>
<comment type="caution">
    <text evidence="9">The sequence shown here is derived from an EMBL/GenBank/DDBJ whole genome shotgun (WGS) entry which is preliminary data.</text>
</comment>
<evidence type="ECO:0000313" key="10">
    <source>
        <dbReference type="Proteomes" id="UP001476247"/>
    </source>
</evidence>
<evidence type="ECO:0000313" key="9">
    <source>
        <dbReference type="EMBL" id="GAA5800209.1"/>
    </source>
</evidence>
<proteinExistence type="inferred from homology"/>
<dbReference type="PANTHER" id="PTHR46811">
    <property type="entry name" value="COILED-COIL-HELIX-COILED-COIL-HELIX DOMAIN-CONTAINING PROTEIN 7"/>
    <property type="match status" value="1"/>
</dbReference>
<dbReference type="PROSITE" id="PS51808">
    <property type="entry name" value="CHCH"/>
    <property type="match status" value="1"/>
</dbReference>
<dbReference type="InterPro" id="IPR009069">
    <property type="entry name" value="Cys_alpha_HP_mot_SF"/>
</dbReference>
<dbReference type="SUPFAM" id="SSF47072">
    <property type="entry name" value="Cysteine alpha-hairpin motif"/>
    <property type="match status" value="1"/>
</dbReference>
<evidence type="ECO:0000256" key="1">
    <source>
        <dbReference type="ARBA" id="ARBA00003875"/>
    </source>
</evidence>
<comment type="subcellular location">
    <subcellularLocation>
        <location evidence="2">Mitochondrion intermembrane space</location>
    </subcellularLocation>
</comment>
<name>A0ABP9XZM6_9FUNG</name>
<evidence type="ECO:0000256" key="3">
    <source>
        <dbReference type="ARBA" id="ARBA00023128"/>
    </source>
</evidence>
<accession>A0ABP9XZM6</accession>
<evidence type="ECO:0000259" key="8">
    <source>
        <dbReference type="Pfam" id="PF06747"/>
    </source>
</evidence>
<feature type="region of interest" description="Disordered" evidence="7">
    <location>
        <begin position="1"/>
        <end position="30"/>
    </location>
</feature>
<keyword evidence="4" id="KW-1015">Disulfide bond</keyword>
<comment type="function">
    <text evidence="1">Required for the assembly of cytochrome c oxidase.</text>
</comment>
<evidence type="ECO:0000256" key="4">
    <source>
        <dbReference type="ARBA" id="ARBA00023157"/>
    </source>
</evidence>
<organism evidence="9 10">
    <name type="scientific">Helicostylum pulchrum</name>
    <dbReference type="NCBI Taxonomy" id="562976"/>
    <lineage>
        <taxon>Eukaryota</taxon>
        <taxon>Fungi</taxon>
        <taxon>Fungi incertae sedis</taxon>
        <taxon>Mucoromycota</taxon>
        <taxon>Mucoromycotina</taxon>
        <taxon>Mucoromycetes</taxon>
        <taxon>Mucorales</taxon>
        <taxon>Mucorineae</taxon>
        <taxon>Mucoraceae</taxon>
        <taxon>Helicostylum</taxon>
    </lineage>
</organism>
<feature type="compositionally biased region" description="Basic and acidic residues" evidence="7">
    <location>
        <begin position="13"/>
        <end position="30"/>
    </location>
</feature>
<dbReference type="Pfam" id="PF06747">
    <property type="entry name" value="CHCH"/>
    <property type="match status" value="1"/>
</dbReference>
<dbReference type="InterPro" id="IPR010625">
    <property type="entry name" value="CHCH"/>
</dbReference>
<sequence>MPLYKPPTPPPKPEFDEPSTPKDFNKKFKSKESTKYMNPCALEEKESMKCLSDNNYDKRQCDYYFMQYKECKKKWQENRRTLRRAGQL</sequence>
<dbReference type="InterPro" id="IPR051040">
    <property type="entry name" value="COX23"/>
</dbReference>
<feature type="compositionally biased region" description="Pro residues" evidence="7">
    <location>
        <begin position="1"/>
        <end position="12"/>
    </location>
</feature>
<evidence type="ECO:0000256" key="2">
    <source>
        <dbReference type="ARBA" id="ARBA00004569"/>
    </source>
</evidence>
<gene>
    <name evidence="9" type="ORF">HPULCUR_005634</name>
</gene>
<comment type="similarity">
    <text evidence="5">Belongs to the COX23 family.</text>
</comment>
<dbReference type="PANTHER" id="PTHR46811:SF1">
    <property type="entry name" value="COILED-COIL-HELIX-COILED-COIL-HELIX DOMAIN-CONTAINING PROTEIN 7"/>
    <property type="match status" value="1"/>
</dbReference>
<keyword evidence="3" id="KW-0496">Mitochondrion</keyword>
<protein>
    <recommendedName>
        <fullName evidence="6">Cytochrome c oxidase-assembly factor COX23, mitochondrial</fullName>
    </recommendedName>
</protein>
<keyword evidence="10" id="KW-1185">Reference proteome</keyword>
<evidence type="ECO:0000256" key="5">
    <source>
        <dbReference type="ARBA" id="ARBA00038264"/>
    </source>
</evidence>
<evidence type="ECO:0000256" key="6">
    <source>
        <dbReference type="ARBA" id="ARBA00041104"/>
    </source>
</evidence>
<reference evidence="9 10" key="1">
    <citation type="submission" date="2024-04" db="EMBL/GenBank/DDBJ databases">
        <title>genome sequences of Mucor flavus KT1a and Helicostylum pulchrum KT1b strains isolation_sourced from the surface of a dry-aged beef.</title>
        <authorList>
            <person name="Toyotome T."/>
            <person name="Hosono M."/>
            <person name="Torimaru M."/>
            <person name="Fukuda K."/>
            <person name="Mikami N."/>
        </authorList>
    </citation>
    <scope>NUCLEOTIDE SEQUENCE [LARGE SCALE GENOMIC DNA]</scope>
    <source>
        <strain evidence="9 10">KT1b</strain>
    </source>
</reference>
<dbReference type="EMBL" id="BAABUJ010000015">
    <property type="protein sequence ID" value="GAA5800209.1"/>
    <property type="molecule type" value="Genomic_DNA"/>
</dbReference>
<feature type="domain" description="CHCH" evidence="8">
    <location>
        <begin position="40"/>
        <end position="74"/>
    </location>
</feature>
<evidence type="ECO:0000256" key="7">
    <source>
        <dbReference type="SAM" id="MobiDB-lite"/>
    </source>
</evidence>